<dbReference type="Proteomes" id="UP000679848">
    <property type="component" value="Chromosome"/>
</dbReference>
<sequence>MSSIDLVILGIVLEKPQSAYDIQKDIEYHNFSRWTKISIPSIYKKVLQLKEKGYLTSDVVKGERFAEKAIYSITDAGRAYFETLMDTIAEQNVPLTFDFNVVITNLNKMDRPHAQALVSKLRKSILASAEKNEGYAQQYADIPLVGRTIFDQQRLLYQALLAWLDSFSTQFSEEGNAT</sequence>
<protein>
    <submittedName>
        <fullName evidence="2">Transcriptional regulator</fullName>
    </submittedName>
</protein>
<proteinExistence type="predicted"/>
<dbReference type="EMBL" id="AP023420">
    <property type="protein sequence ID" value="BCK85529.1"/>
    <property type="molecule type" value="Genomic_DNA"/>
</dbReference>
<dbReference type="PANTHER" id="PTHR33169:SF14">
    <property type="entry name" value="TRANSCRIPTIONAL REGULATOR RV3488"/>
    <property type="match status" value="1"/>
</dbReference>
<dbReference type="Gene3D" id="1.10.10.10">
    <property type="entry name" value="Winged helix-like DNA-binding domain superfamily/Winged helix DNA-binding domain"/>
    <property type="match status" value="1"/>
</dbReference>
<dbReference type="RefSeq" id="WP_213543588.1">
    <property type="nucleotide sequence ID" value="NZ_AP023420.1"/>
</dbReference>
<accession>A0A810QB98</accession>
<dbReference type="InterPro" id="IPR052509">
    <property type="entry name" value="Metal_resp_DNA-bind_regulator"/>
</dbReference>
<dbReference type="InterPro" id="IPR005149">
    <property type="entry name" value="Tscrpt_reg_PadR_N"/>
</dbReference>
<reference evidence="2" key="1">
    <citation type="submission" date="2020-09" db="EMBL/GenBank/DDBJ databases">
        <title>New species isolated from human feces.</title>
        <authorList>
            <person name="Kitahara M."/>
            <person name="Shigeno Y."/>
            <person name="Shime M."/>
            <person name="Matsumoto Y."/>
            <person name="Nakamura S."/>
            <person name="Motooka D."/>
            <person name="Fukuoka S."/>
            <person name="Nishikawa H."/>
            <person name="Benno Y."/>
        </authorList>
    </citation>
    <scope>NUCLEOTIDE SEQUENCE</scope>
    <source>
        <strain evidence="2">MM59</strain>
    </source>
</reference>
<dbReference type="KEGG" id="pfaa:MM59RIKEN_28480"/>
<name>A0A810QB98_9FIRM</name>
<dbReference type="InterPro" id="IPR036390">
    <property type="entry name" value="WH_DNA-bd_sf"/>
</dbReference>
<evidence type="ECO:0000259" key="1">
    <source>
        <dbReference type="Pfam" id="PF03551"/>
    </source>
</evidence>
<evidence type="ECO:0000313" key="3">
    <source>
        <dbReference type="Proteomes" id="UP000679848"/>
    </source>
</evidence>
<dbReference type="SUPFAM" id="SSF46785">
    <property type="entry name" value="Winged helix' DNA-binding domain"/>
    <property type="match status" value="1"/>
</dbReference>
<gene>
    <name evidence="2" type="ORF">MM59RIKEN_28480</name>
</gene>
<keyword evidence="3" id="KW-1185">Reference proteome</keyword>
<dbReference type="AlphaFoldDB" id="A0A810QB98"/>
<dbReference type="Pfam" id="PF03551">
    <property type="entry name" value="PadR"/>
    <property type="match status" value="1"/>
</dbReference>
<feature type="domain" description="Transcription regulator PadR N-terminal" evidence="1">
    <location>
        <begin position="8"/>
        <end position="82"/>
    </location>
</feature>
<dbReference type="InterPro" id="IPR036388">
    <property type="entry name" value="WH-like_DNA-bd_sf"/>
</dbReference>
<evidence type="ECO:0000313" key="2">
    <source>
        <dbReference type="EMBL" id="BCK85529.1"/>
    </source>
</evidence>
<organism evidence="2 3">
    <name type="scientific">Pusillibacter faecalis</name>
    <dbReference type="NCBI Taxonomy" id="2714358"/>
    <lineage>
        <taxon>Bacteria</taxon>
        <taxon>Bacillati</taxon>
        <taxon>Bacillota</taxon>
        <taxon>Clostridia</taxon>
        <taxon>Eubacteriales</taxon>
        <taxon>Oscillospiraceae</taxon>
        <taxon>Pusillibacter</taxon>
    </lineage>
</organism>
<dbReference type="PANTHER" id="PTHR33169">
    <property type="entry name" value="PADR-FAMILY TRANSCRIPTIONAL REGULATOR"/>
    <property type="match status" value="1"/>
</dbReference>